<dbReference type="Proteomes" id="UP000432464">
    <property type="component" value="Unassembled WGS sequence"/>
</dbReference>
<evidence type="ECO:0000256" key="3">
    <source>
        <dbReference type="RuleBase" id="RU000363"/>
    </source>
</evidence>
<evidence type="ECO:0000256" key="2">
    <source>
        <dbReference type="ARBA" id="ARBA00023002"/>
    </source>
</evidence>
<evidence type="ECO:0000256" key="4">
    <source>
        <dbReference type="SAM" id="MobiDB-lite"/>
    </source>
</evidence>
<proteinExistence type="inferred from homology"/>
<dbReference type="PRINTS" id="PR00080">
    <property type="entry name" value="SDRFAMILY"/>
</dbReference>
<keyword evidence="2" id="KW-0560">Oxidoreductase</keyword>
<dbReference type="PANTHER" id="PTHR44196">
    <property type="entry name" value="DEHYDROGENASE/REDUCTASE SDR FAMILY MEMBER 7B"/>
    <property type="match status" value="1"/>
</dbReference>
<accession>A0A6I3KQZ8</accession>
<sequence>MTAQSSREFTPRSCLPLWCTTTRGPNKVNRAMFRIEFSPYRWGAIQRPVHPDPNRPARSATASPMTGPSMTKVAVITGAAGGIGRAMLQRFQQQGYTVAGLDLPHACPAGDPRFLGCDITDEAQVRTVFEHVVATYGRIDVLVNNAGISAIGALMDHDVATYRHVMEVNYIGALLCTRAALPALTAAGGRIVVTSSVAGFAPVLGRPAYVGAKHAVTGLFTALRHELAPQGISVTMVHPTFVVGGMGEVDRAAGVERPVTGPEITPDDVARLVVQAVLDGRDLVLPGRTAKLAWWANRLSPRGYAWAMARRLRRTAPPTPRIASITRPVSEETTR</sequence>
<dbReference type="SMART" id="SM00822">
    <property type="entry name" value="PKS_KR"/>
    <property type="match status" value="1"/>
</dbReference>
<name>A0A6I3KQZ8_9NOCA</name>
<dbReference type="InterPro" id="IPR020904">
    <property type="entry name" value="Sc_DH/Rdtase_CS"/>
</dbReference>
<dbReference type="Gene3D" id="3.40.50.720">
    <property type="entry name" value="NAD(P)-binding Rossmann-like Domain"/>
    <property type="match status" value="1"/>
</dbReference>
<dbReference type="InterPro" id="IPR036291">
    <property type="entry name" value="NAD(P)-bd_dom_sf"/>
</dbReference>
<evidence type="ECO:0000259" key="5">
    <source>
        <dbReference type="SMART" id="SM00822"/>
    </source>
</evidence>
<comment type="caution">
    <text evidence="6">The sequence shown here is derived from an EMBL/GenBank/DDBJ whole genome shotgun (WGS) entry which is preliminary data.</text>
</comment>
<dbReference type="CDD" id="cd05233">
    <property type="entry name" value="SDR_c"/>
    <property type="match status" value="1"/>
</dbReference>
<dbReference type="EMBL" id="WMBB01000002">
    <property type="protein sequence ID" value="MTE11857.1"/>
    <property type="molecule type" value="Genomic_DNA"/>
</dbReference>
<protein>
    <submittedName>
        <fullName evidence="6">SDR family NAD(P)-dependent oxidoreductase</fullName>
    </submittedName>
</protein>
<keyword evidence="7" id="KW-1185">Reference proteome</keyword>
<evidence type="ECO:0000313" key="7">
    <source>
        <dbReference type="Proteomes" id="UP000432464"/>
    </source>
</evidence>
<dbReference type="InterPro" id="IPR057326">
    <property type="entry name" value="KR_dom"/>
</dbReference>
<reference evidence="6 7" key="1">
    <citation type="submission" date="2019-11" db="EMBL/GenBank/DDBJ databases">
        <title>Nocardia sp. nov. CT2-14 isolated from soil.</title>
        <authorList>
            <person name="Kanchanasin P."/>
            <person name="Tanasupawat S."/>
            <person name="Yuki M."/>
            <person name="Kudo T."/>
        </authorList>
    </citation>
    <scope>NUCLEOTIDE SEQUENCE [LARGE SCALE GENOMIC DNA]</scope>
    <source>
        <strain evidence="6 7">CT2-14</strain>
    </source>
</reference>
<feature type="domain" description="Ketoreductase" evidence="5">
    <location>
        <begin position="72"/>
        <end position="239"/>
    </location>
</feature>
<dbReference type="GO" id="GO:0016020">
    <property type="term" value="C:membrane"/>
    <property type="evidence" value="ECO:0007669"/>
    <property type="project" value="TreeGrafter"/>
</dbReference>
<dbReference type="GO" id="GO:0016491">
    <property type="term" value="F:oxidoreductase activity"/>
    <property type="evidence" value="ECO:0007669"/>
    <property type="project" value="UniProtKB-KW"/>
</dbReference>
<comment type="similarity">
    <text evidence="1 3">Belongs to the short-chain dehydrogenases/reductases (SDR) family.</text>
</comment>
<dbReference type="PRINTS" id="PR00081">
    <property type="entry name" value="GDHRDH"/>
</dbReference>
<dbReference type="SUPFAM" id="SSF51735">
    <property type="entry name" value="NAD(P)-binding Rossmann-fold domains"/>
    <property type="match status" value="1"/>
</dbReference>
<dbReference type="InterPro" id="IPR002347">
    <property type="entry name" value="SDR_fam"/>
</dbReference>
<dbReference type="Pfam" id="PF00106">
    <property type="entry name" value="adh_short"/>
    <property type="match status" value="1"/>
</dbReference>
<dbReference type="PANTHER" id="PTHR44196:SF1">
    <property type="entry name" value="DEHYDROGENASE_REDUCTASE SDR FAMILY MEMBER 7B"/>
    <property type="match status" value="1"/>
</dbReference>
<organism evidence="6 7">
    <name type="scientific">Nocardia aurantiaca</name>
    <dbReference type="NCBI Taxonomy" id="2675850"/>
    <lineage>
        <taxon>Bacteria</taxon>
        <taxon>Bacillati</taxon>
        <taxon>Actinomycetota</taxon>
        <taxon>Actinomycetes</taxon>
        <taxon>Mycobacteriales</taxon>
        <taxon>Nocardiaceae</taxon>
        <taxon>Nocardia</taxon>
    </lineage>
</organism>
<feature type="region of interest" description="Disordered" evidence="4">
    <location>
        <begin position="46"/>
        <end position="66"/>
    </location>
</feature>
<dbReference type="AlphaFoldDB" id="A0A6I3KQZ8"/>
<evidence type="ECO:0000313" key="6">
    <source>
        <dbReference type="EMBL" id="MTE11857.1"/>
    </source>
</evidence>
<evidence type="ECO:0000256" key="1">
    <source>
        <dbReference type="ARBA" id="ARBA00006484"/>
    </source>
</evidence>
<gene>
    <name evidence="6" type="ORF">GLP40_03520</name>
</gene>
<dbReference type="PROSITE" id="PS00061">
    <property type="entry name" value="ADH_SHORT"/>
    <property type="match status" value="1"/>
</dbReference>